<dbReference type="SUPFAM" id="SSF55608">
    <property type="entry name" value="Homing endonucleases"/>
    <property type="match status" value="1"/>
</dbReference>
<sequence>MDIFINGTKFRRGCLKYSVNESFFRVWSRKMAYILGFTFADGNIYKTSLAWDIQKRDVNLLQKINKAIKSNYPILQRKISFRLRISNQIFIKGAINKGLLPKKYMRKIFPQIPRHLIRHFIRGYLDGDGWIVHRTGRNEIDLGFVCGNKNFLEDIEKEIKNRLGIVGRVRGRTKITPTGIRSLTYHLEYYSSNAVEVAMWLYGNLSKDDIFLKRKYLKYIEAKRIYKVIWSRFRSKRLLQKEYKKSLKCILLDLYFKKHLNGMQISKILKTSKSSVYRWLELTGVKYLNYG</sequence>
<dbReference type="Pfam" id="PF14528">
    <property type="entry name" value="LAGLIDADG_3"/>
    <property type="match status" value="1"/>
</dbReference>
<dbReference type="Proteomes" id="UP000229847">
    <property type="component" value="Unassembled WGS sequence"/>
</dbReference>
<feature type="domain" description="DOD-type homing endonuclease" evidence="1">
    <location>
        <begin position="34"/>
        <end position="168"/>
    </location>
</feature>
<comment type="caution">
    <text evidence="2">The sequence shown here is derived from an EMBL/GenBank/DDBJ whole genome shotgun (WGS) entry which is preliminary data.</text>
</comment>
<reference evidence="2 3" key="1">
    <citation type="submission" date="2017-09" db="EMBL/GenBank/DDBJ databases">
        <title>Depth-based differentiation of microbial function through sediment-hosted aquifers and enrichment of novel symbionts in the deep terrestrial subsurface.</title>
        <authorList>
            <person name="Probst A.J."/>
            <person name="Ladd B."/>
            <person name="Jarett J.K."/>
            <person name="Geller-Mcgrath D.E."/>
            <person name="Sieber C.M."/>
            <person name="Emerson J.B."/>
            <person name="Anantharaman K."/>
            <person name="Thomas B.C."/>
            <person name="Malmstrom R."/>
            <person name="Stieglmeier M."/>
            <person name="Klingl A."/>
            <person name="Woyke T."/>
            <person name="Ryan C.M."/>
            <person name="Banfield J.F."/>
        </authorList>
    </citation>
    <scope>NUCLEOTIDE SEQUENCE [LARGE SCALE GENOMIC DNA]</scope>
    <source>
        <strain evidence="2">CG22_combo_CG10-13_8_21_14_all_39_10</strain>
    </source>
</reference>
<dbReference type="PROSITE" id="PS50819">
    <property type="entry name" value="INTEIN_ENDONUCLEASE"/>
    <property type="match status" value="1"/>
</dbReference>
<dbReference type="InterPro" id="IPR004860">
    <property type="entry name" value="LAGLIDADG_dom"/>
</dbReference>
<protein>
    <recommendedName>
        <fullName evidence="1">DOD-type homing endonuclease domain-containing protein</fullName>
    </recommendedName>
</protein>
<name>A0A2H0BIK4_9BACT</name>
<dbReference type="GO" id="GO:0004519">
    <property type="term" value="F:endonuclease activity"/>
    <property type="evidence" value="ECO:0007669"/>
    <property type="project" value="InterPro"/>
</dbReference>
<dbReference type="InterPro" id="IPR004042">
    <property type="entry name" value="Intein_endonuc_central"/>
</dbReference>
<organism evidence="2 3">
    <name type="scientific">Candidatus Woesebacteria bacterium CG22_combo_CG10-13_8_21_14_all_39_10</name>
    <dbReference type="NCBI Taxonomy" id="1975059"/>
    <lineage>
        <taxon>Bacteria</taxon>
        <taxon>Candidatus Woeseibacteriota</taxon>
    </lineage>
</organism>
<dbReference type="EMBL" id="PCSW01000082">
    <property type="protein sequence ID" value="PIP57513.1"/>
    <property type="molecule type" value="Genomic_DNA"/>
</dbReference>
<evidence type="ECO:0000313" key="3">
    <source>
        <dbReference type="Proteomes" id="UP000229847"/>
    </source>
</evidence>
<evidence type="ECO:0000313" key="2">
    <source>
        <dbReference type="EMBL" id="PIP57513.1"/>
    </source>
</evidence>
<dbReference type="InterPro" id="IPR027434">
    <property type="entry name" value="Homing_endonucl"/>
</dbReference>
<gene>
    <name evidence="2" type="ORF">COX03_02685</name>
</gene>
<dbReference type="Gene3D" id="3.10.28.10">
    <property type="entry name" value="Homing endonucleases"/>
    <property type="match status" value="1"/>
</dbReference>
<accession>A0A2H0BIK4</accession>
<evidence type="ECO:0000259" key="1">
    <source>
        <dbReference type="PROSITE" id="PS50819"/>
    </source>
</evidence>
<dbReference type="AlphaFoldDB" id="A0A2H0BIK4"/>
<proteinExistence type="predicted"/>